<dbReference type="AlphaFoldDB" id="A0AAV5VXH2"/>
<evidence type="ECO:0000313" key="2">
    <source>
        <dbReference type="Proteomes" id="UP001432322"/>
    </source>
</evidence>
<comment type="caution">
    <text evidence="1">The sequence shown here is derived from an EMBL/GenBank/DDBJ whole genome shotgun (WGS) entry which is preliminary data.</text>
</comment>
<keyword evidence="2" id="KW-1185">Reference proteome</keyword>
<proteinExistence type="predicted"/>
<dbReference type="EMBL" id="BTSY01000004">
    <property type="protein sequence ID" value="GMT24322.1"/>
    <property type="molecule type" value="Genomic_DNA"/>
</dbReference>
<gene>
    <name evidence="1" type="ORF">PFISCL1PPCAC_15619</name>
</gene>
<reference evidence="1" key="1">
    <citation type="submission" date="2023-10" db="EMBL/GenBank/DDBJ databases">
        <title>Genome assembly of Pristionchus species.</title>
        <authorList>
            <person name="Yoshida K."/>
            <person name="Sommer R.J."/>
        </authorList>
    </citation>
    <scope>NUCLEOTIDE SEQUENCE</scope>
    <source>
        <strain evidence="1">RS5133</strain>
    </source>
</reference>
<accession>A0AAV5VXH2</accession>
<organism evidence="1 2">
    <name type="scientific">Pristionchus fissidentatus</name>
    <dbReference type="NCBI Taxonomy" id="1538716"/>
    <lineage>
        <taxon>Eukaryota</taxon>
        <taxon>Metazoa</taxon>
        <taxon>Ecdysozoa</taxon>
        <taxon>Nematoda</taxon>
        <taxon>Chromadorea</taxon>
        <taxon>Rhabditida</taxon>
        <taxon>Rhabditina</taxon>
        <taxon>Diplogasteromorpha</taxon>
        <taxon>Diplogasteroidea</taxon>
        <taxon>Neodiplogasteridae</taxon>
        <taxon>Pristionchus</taxon>
    </lineage>
</organism>
<sequence>MDQLSSAIAQNRFTMFRCPPDIGIVEMFPSLCASASRRMTAQGVLKRVTMKTAILVNDHSESYNTWNSMEERYRGLGIEFTFVKGGPFVSDVASLLEPHHTICEKGMEPSAPTDVLVSPFHALRQTLLAGHINFLCVVIDPRVLQAYQYRYVVYEITQFLENYQIDRIVFIGYNCPSSDDYYTTPALFSSASPTKAKVLHVQ</sequence>
<protein>
    <submittedName>
        <fullName evidence="1">Uncharacterized protein</fullName>
    </submittedName>
</protein>
<dbReference type="Proteomes" id="UP001432322">
    <property type="component" value="Unassembled WGS sequence"/>
</dbReference>
<name>A0AAV5VXH2_9BILA</name>
<evidence type="ECO:0000313" key="1">
    <source>
        <dbReference type="EMBL" id="GMT24322.1"/>
    </source>
</evidence>